<keyword evidence="2" id="KW-0067">ATP-binding</keyword>
<keyword evidence="5" id="KW-1185">Reference proteome</keyword>
<evidence type="ECO:0000256" key="2">
    <source>
        <dbReference type="ARBA" id="ARBA00022840"/>
    </source>
</evidence>
<dbReference type="PANTHER" id="PTHR30050">
    <property type="entry name" value="CHROMOSOMAL REPLICATION INITIATOR PROTEIN DNAA"/>
    <property type="match status" value="1"/>
</dbReference>
<accession>A0A4R5N7A5</accession>
<proteinExistence type="predicted"/>
<dbReference type="EMBL" id="PUFI01000015">
    <property type="protein sequence ID" value="TDG67704.1"/>
    <property type="molecule type" value="Genomic_DNA"/>
</dbReference>
<dbReference type="GO" id="GO:0005524">
    <property type="term" value="F:ATP binding"/>
    <property type="evidence" value="ECO:0007669"/>
    <property type="project" value="UniProtKB-KW"/>
</dbReference>
<dbReference type="RefSeq" id="WP_133264635.1">
    <property type="nucleotide sequence ID" value="NZ_JAGYGP010000001.1"/>
</dbReference>
<keyword evidence="1" id="KW-0547">Nucleotide-binding</keyword>
<evidence type="ECO:0000256" key="1">
    <source>
        <dbReference type="ARBA" id="ARBA00022741"/>
    </source>
</evidence>
<comment type="caution">
    <text evidence="4">The sequence shown here is derived from an EMBL/GenBank/DDBJ whole genome shotgun (WGS) entry which is preliminary data.</text>
</comment>
<protein>
    <recommendedName>
        <fullName evidence="3">Primosomal DnaI N-terminal domain-containing protein</fullName>
    </recommendedName>
</protein>
<dbReference type="GO" id="GO:0006260">
    <property type="term" value="P:DNA replication"/>
    <property type="evidence" value="ECO:0007669"/>
    <property type="project" value="TreeGrafter"/>
</dbReference>
<reference evidence="4 5" key="1">
    <citation type="journal article" date="2019" name="Appl. Microbiol. Biotechnol.">
        <title>Uncovering carbohydrate metabolism through a genotype-phenotype association study of 56 lactic acid bacteria genomes.</title>
        <authorList>
            <person name="Buron-Moles G."/>
            <person name="Chailyan A."/>
            <person name="Dolejs I."/>
            <person name="Forster J."/>
            <person name="Miks M.H."/>
        </authorList>
    </citation>
    <scope>NUCLEOTIDE SEQUENCE [LARGE SCALE GENOMIC DNA]</scope>
    <source>
        <strain evidence="4 5">ATCC 700006</strain>
    </source>
</reference>
<dbReference type="AlphaFoldDB" id="A0A4R5N7A5"/>
<evidence type="ECO:0000313" key="4">
    <source>
        <dbReference type="EMBL" id="TDG67704.1"/>
    </source>
</evidence>
<evidence type="ECO:0000259" key="3">
    <source>
        <dbReference type="Pfam" id="PF07319"/>
    </source>
</evidence>
<dbReference type="InterPro" id="IPR027417">
    <property type="entry name" value="P-loop_NTPase"/>
</dbReference>
<dbReference type="InterPro" id="IPR005654">
    <property type="entry name" value="ATPase_AFG1-like"/>
</dbReference>
<dbReference type="SUPFAM" id="SSF52540">
    <property type="entry name" value="P-loop containing nucleoside triphosphate hydrolases"/>
    <property type="match status" value="1"/>
</dbReference>
<sequence length="307" mass="34813">MQNLSEVLEKLKKQYPHLKNSQSIHTIEMLKQDQDIQDFWQANQDKLAPDAFSQSLTALYEYVQQRNMAAQNSKTLYPGYVPQLDIEKGYIHVKYVPTQQTQNKLRQKEHLNTYKMPVAIQQADLAAVVQESGRIDAIVEAINILDNLTHAKNYVQGLYLYGDFGVGKTYLMGALANALAANNIDVMLLHFPSFAVDVKNSIGQKDSSTQRLIDQAKNATILILDDMGADTLSAWIRDDILGVILEHRMQNELTTFFTSNFSMKGLEEHLTQTRDGVEPVKAARLMQRVRFLAKPIPMSGKNRRLES</sequence>
<dbReference type="InterPro" id="IPR009928">
    <property type="entry name" value="DnaI_N"/>
</dbReference>
<dbReference type="Gene3D" id="3.40.50.300">
    <property type="entry name" value="P-loop containing nucleotide triphosphate hydrolases"/>
    <property type="match status" value="1"/>
</dbReference>
<name>A0A4R5N7A5_9LACO</name>
<dbReference type="Pfam" id="PF03969">
    <property type="entry name" value="AFG1_ATPase"/>
    <property type="match status" value="1"/>
</dbReference>
<feature type="domain" description="Primosomal DnaI N-terminal" evidence="3">
    <location>
        <begin position="1"/>
        <end position="95"/>
    </location>
</feature>
<dbReference type="NCBIfam" id="NF006505">
    <property type="entry name" value="PRK08939.1"/>
    <property type="match status" value="1"/>
</dbReference>
<organism evidence="4 5">
    <name type="scientific">Leuconostoc fallax</name>
    <dbReference type="NCBI Taxonomy" id="1251"/>
    <lineage>
        <taxon>Bacteria</taxon>
        <taxon>Bacillati</taxon>
        <taxon>Bacillota</taxon>
        <taxon>Bacilli</taxon>
        <taxon>Lactobacillales</taxon>
        <taxon>Lactobacillaceae</taxon>
        <taxon>Leuconostoc</taxon>
    </lineage>
</organism>
<dbReference type="Proteomes" id="UP000295681">
    <property type="component" value="Unassembled WGS sequence"/>
</dbReference>
<evidence type="ECO:0000313" key="5">
    <source>
        <dbReference type="Proteomes" id="UP000295681"/>
    </source>
</evidence>
<dbReference type="PANTHER" id="PTHR30050:SF8">
    <property type="entry name" value="PRIMOSOMAL PROTEIN DNAI"/>
    <property type="match status" value="1"/>
</dbReference>
<dbReference type="GO" id="GO:0016887">
    <property type="term" value="F:ATP hydrolysis activity"/>
    <property type="evidence" value="ECO:0007669"/>
    <property type="project" value="InterPro"/>
</dbReference>
<gene>
    <name evidence="4" type="ORF">C5L23_001503</name>
</gene>
<dbReference type="STRING" id="907931.GCA_000165675_00121"/>
<dbReference type="Pfam" id="PF07319">
    <property type="entry name" value="DnaI_N"/>
    <property type="match status" value="1"/>
</dbReference>